<evidence type="ECO:0000313" key="2">
    <source>
        <dbReference type="EMBL" id="RDL35926.1"/>
    </source>
</evidence>
<feature type="compositionally biased region" description="Polar residues" evidence="1">
    <location>
        <begin position="426"/>
        <end position="436"/>
    </location>
</feature>
<comment type="caution">
    <text evidence="2">The sequence shown here is derived from an EMBL/GenBank/DDBJ whole genome shotgun (WGS) entry which is preliminary data.</text>
</comment>
<feature type="compositionally biased region" description="Polar residues" evidence="1">
    <location>
        <begin position="535"/>
        <end position="550"/>
    </location>
</feature>
<organism evidence="2 3">
    <name type="scientific">Venustampulla echinocandica</name>
    <dbReference type="NCBI Taxonomy" id="2656787"/>
    <lineage>
        <taxon>Eukaryota</taxon>
        <taxon>Fungi</taxon>
        <taxon>Dikarya</taxon>
        <taxon>Ascomycota</taxon>
        <taxon>Pezizomycotina</taxon>
        <taxon>Leotiomycetes</taxon>
        <taxon>Helotiales</taxon>
        <taxon>Pleuroascaceae</taxon>
        <taxon>Venustampulla</taxon>
    </lineage>
</organism>
<feature type="compositionally biased region" description="Acidic residues" evidence="1">
    <location>
        <begin position="348"/>
        <end position="362"/>
    </location>
</feature>
<dbReference type="OrthoDB" id="3564616at2759"/>
<reference evidence="2 3" key="1">
    <citation type="journal article" date="2018" name="IMA Fungus">
        <title>IMA Genome-F 9: Draft genome sequence of Annulohypoxylon stygium, Aspergillus mulundensis, Berkeleyomyces basicola (syn. Thielaviopsis basicola), Ceratocystis smalleyi, two Cercospora beticola strains, Coleophoma cylindrospora, Fusarium fracticaudum, Phialophora cf. hyalina, and Morchella septimelata.</title>
        <authorList>
            <person name="Wingfield B.D."/>
            <person name="Bills G.F."/>
            <person name="Dong Y."/>
            <person name="Huang W."/>
            <person name="Nel W.J."/>
            <person name="Swalarsk-Parry B.S."/>
            <person name="Vaghefi N."/>
            <person name="Wilken P.M."/>
            <person name="An Z."/>
            <person name="de Beer Z.W."/>
            <person name="De Vos L."/>
            <person name="Chen L."/>
            <person name="Duong T.A."/>
            <person name="Gao Y."/>
            <person name="Hammerbacher A."/>
            <person name="Kikkert J.R."/>
            <person name="Li Y."/>
            <person name="Li H."/>
            <person name="Li K."/>
            <person name="Li Q."/>
            <person name="Liu X."/>
            <person name="Ma X."/>
            <person name="Naidoo K."/>
            <person name="Pethybridge S.J."/>
            <person name="Sun J."/>
            <person name="Steenkamp E.T."/>
            <person name="van der Nest M.A."/>
            <person name="van Wyk S."/>
            <person name="Wingfield M.J."/>
            <person name="Xiong C."/>
            <person name="Yue Q."/>
            <person name="Zhang X."/>
        </authorList>
    </citation>
    <scope>NUCLEOTIDE SEQUENCE [LARGE SCALE GENOMIC DNA]</scope>
    <source>
        <strain evidence="2 3">BP 5553</strain>
    </source>
</reference>
<gene>
    <name evidence="2" type="ORF">BP5553_06538</name>
</gene>
<protein>
    <submittedName>
        <fullName evidence="2">Uncharacterized protein</fullName>
    </submittedName>
</protein>
<name>A0A370TK74_9HELO</name>
<proteinExistence type="predicted"/>
<evidence type="ECO:0000256" key="1">
    <source>
        <dbReference type="SAM" id="MobiDB-lite"/>
    </source>
</evidence>
<feature type="region of interest" description="Disordered" evidence="1">
    <location>
        <begin position="460"/>
        <end position="488"/>
    </location>
</feature>
<evidence type="ECO:0000313" key="3">
    <source>
        <dbReference type="Proteomes" id="UP000254866"/>
    </source>
</evidence>
<feature type="region of interest" description="Disordered" evidence="1">
    <location>
        <begin position="527"/>
        <end position="550"/>
    </location>
</feature>
<feature type="compositionally biased region" description="Polar residues" evidence="1">
    <location>
        <begin position="398"/>
        <end position="409"/>
    </location>
</feature>
<dbReference type="GeneID" id="43599387"/>
<dbReference type="Proteomes" id="UP000254866">
    <property type="component" value="Unassembled WGS sequence"/>
</dbReference>
<dbReference type="AlphaFoldDB" id="A0A370TK74"/>
<dbReference type="RefSeq" id="XP_031868582.1">
    <property type="nucleotide sequence ID" value="XM_032015161.1"/>
</dbReference>
<dbReference type="InterPro" id="IPR043472">
    <property type="entry name" value="Macro_dom-like"/>
</dbReference>
<sequence>MASSNPILHVGLGGKIRVVRSDFITHSADMIVNPADADMSDDWNTVTKRLYRAAGPPLLSRISDKYKGKPLEMPPPHLSDIHTVNSPSGSFFRAVRYTPSFQMSNCDWIVHTRAPLYRRPRSLSEQRVCGLNITDIETRNGVKYSSILLALKVAHRVALRKRNRVFTVAIPQLQHDGGYFTPRDDAILTLSAIVDYFNHPEWGIRRLNAIARVDITIDPTPMGQVYCQAYNFAWYSMSMHIPCRNVQRSPGATIGLLQRPYPADRPRLPALDPCQSYPSDSAVPTLIRSDTQSLHEISTKPRFNEALEYDFKEDGKSDDESEPEDDSVEYTDELATEYESEGRSGLEIEWEWEAEDEQEEDLQNGQGDHLMDDSTSDDQLEPQHGQLEMVHSDAALVQHNQRGSSQSDPINKRPEAGTSQGGPPYSQDSSPGSYISSHAGGILYTTASRFEAPIESLEMDSSISHLSPSNSPPALPNTWDSRKPARSPEVVRSFTTGALLESAVPAIERGPPTIFVPEMSPTTPPFINESCVPQPESSSPSPTISQAQPPLFSPTPTLTISSALTVLIGHAIPPIEARYNSEVLPTEGQSAPTSAVASSCHSETHLIAPDKLPAETTNPSVSADSLSVGVRGLAREIEALNTGFDGPYWLLRKRKRTQP</sequence>
<keyword evidence="3" id="KW-1185">Reference proteome</keyword>
<dbReference type="EMBL" id="NPIC01000005">
    <property type="protein sequence ID" value="RDL35926.1"/>
    <property type="molecule type" value="Genomic_DNA"/>
</dbReference>
<dbReference type="SUPFAM" id="SSF52949">
    <property type="entry name" value="Macro domain-like"/>
    <property type="match status" value="1"/>
</dbReference>
<dbReference type="Gene3D" id="3.40.220.10">
    <property type="entry name" value="Leucine Aminopeptidase, subunit E, domain 1"/>
    <property type="match status" value="1"/>
</dbReference>
<feature type="region of interest" description="Disordered" evidence="1">
    <location>
        <begin position="336"/>
        <end position="438"/>
    </location>
</feature>
<accession>A0A370TK74</accession>